<dbReference type="InterPro" id="IPR039930">
    <property type="entry name" value="RALGAPB"/>
</dbReference>
<dbReference type="InterPro" id="IPR000331">
    <property type="entry name" value="Rap/Ran_GAP_dom"/>
</dbReference>
<accession>A0ABU7CAH4</accession>
<dbReference type="Proteomes" id="UP001345963">
    <property type="component" value="Unassembled WGS sequence"/>
</dbReference>
<dbReference type="PANTHER" id="PTHR21344:SF1">
    <property type="entry name" value="RAL GTPASE-ACTIVATING PROTEIN SUBUNIT BETA"/>
    <property type="match status" value="1"/>
</dbReference>
<dbReference type="InterPro" id="IPR035974">
    <property type="entry name" value="Rap/Ran-GAP_sf"/>
</dbReference>
<keyword evidence="4" id="KW-1185">Reference proteome</keyword>
<gene>
    <name evidence="3" type="ORF">ATANTOWER_020158</name>
</gene>
<evidence type="ECO:0000313" key="3">
    <source>
        <dbReference type="EMBL" id="MED6259280.1"/>
    </source>
</evidence>
<organism evidence="3 4">
    <name type="scientific">Ataeniobius toweri</name>
    <dbReference type="NCBI Taxonomy" id="208326"/>
    <lineage>
        <taxon>Eukaryota</taxon>
        <taxon>Metazoa</taxon>
        <taxon>Chordata</taxon>
        <taxon>Craniata</taxon>
        <taxon>Vertebrata</taxon>
        <taxon>Euteleostomi</taxon>
        <taxon>Actinopterygii</taxon>
        <taxon>Neopterygii</taxon>
        <taxon>Teleostei</taxon>
        <taxon>Neoteleostei</taxon>
        <taxon>Acanthomorphata</taxon>
        <taxon>Ovalentaria</taxon>
        <taxon>Atherinomorphae</taxon>
        <taxon>Cyprinodontiformes</taxon>
        <taxon>Goodeidae</taxon>
        <taxon>Ataeniobius</taxon>
    </lineage>
</organism>
<evidence type="ECO:0000313" key="4">
    <source>
        <dbReference type="Proteomes" id="UP001345963"/>
    </source>
</evidence>
<protein>
    <recommendedName>
        <fullName evidence="2">Rap-GAP domain-containing protein</fullName>
    </recommendedName>
</protein>
<dbReference type="SUPFAM" id="SSF111347">
    <property type="entry name" value="Rap/Ran-GAP"/>
    <property type="match status" value="2"/>
</dbReference>
<name>A0ABU7CAH4_9TELE</name>
<dbReference type="EMBL" id="JAHUTI010082934">
    <property type="protein sequence ID" value="MED6259280.1"/>
    <property type="molecule type" value="Genomic_DNA"/>
</dbReference>
<feature type="domain" description="Rap-GAP" evidence="2">
    <location>
        <begin position="110"/>
        <end position="395"/>
    </location>
</feature>
<reference evidence="3 4" key="1">
    <citation type="submission" date="2021-07" db="EMBL/GenBank/DDBJ databases">
        <authorList>
            <person name="Palmer J.M."/>
        </authorList>
    </citation>
    <scope>NUCLEOTIDE SEQUENCE [LARGE SCALE GENOMIC DNA]</scope>
    <source>
        <strain evidence="3 4">AT_MEX2019</strain>
        <tissue evidence="3">Muscle</tissue>
    </source>
</reference>
<keyword evidence="1" id="KW-0343">GTPase activation</keyword>
<evidence type="ECO:0000256" key="1">
    <source>
        <dbReference type="ARBA" id="ARBA00022468"/>
    </source>
</evidence>
<evidence type="ECO:0000259" key="2">
    <source>
        <dbReference type="PROSITE" id="PS50085"/>
    </source>
</evidence>
<dbReference type="PROSITE" id="PS50085">
    <property type="entry name" value="RAPGAP"/>
    <property type="match status" value="1"/>
</dbReference>
<sequence>MERIPSVRADQSIPALNNTGTAEVQQQLMHPQATLKTQQHIEARPQLRGHSVAMATCRPPPPVSCFQVTRLFLSHLGLLTPESVKDPGINSVQPGLLSLDSSLPGFSENLRHLDQLPSRNSDCAFVFYMRAGQRKPREILGNVEKQTSVNDHFLDFLSSLGWPEEVGRIQVDGASRSEFPAVLGDSGGSVFDGRRFVLKFADALTQITFIVPSSNTYTDWLKSYEEVGQATVSSSNQRRSETRPSEDIRSCHGVSFFNSDSKLLIIWVERFEDIEKFPVTELLLETRAQTETSSSSIQLIFIHPLKTGLYRICFHGNTSIKFGLVVPLMNGIVTSRRSLGFLVTEMVSNCCHRRRLDSDSAPPPHVRRKNLINDIVLSYKSCCSEPAFYSALFHI</sequence>
<comment type="caution">
    <text evidence="3">The sequence shown here is derived from an EMBL/GenBank/DDBJ whole genome shotgun (WGS) entry which is preliminary data.</text>
</comment>
<proteinExistence type="predicted"/>
<dbReference type="PANTHER" id="PTHR21344">
    <property type="entry name" value="RAL GTPASE-ACTIVATING PROTEIN SUBUNIT BETA"/>
    <property type="match status" value="1"/>
</dbReference>